<dbReference type="Proteomes" id="UP000075041">
    <property type="component" value="Unassembled WGS sequence"/>
</dbReference>
<gene>
    <name evidence="2" type="ORF">ERS132356_02061</name>
    <name evidence="3" type="ORF">ERS132536_01625</name>
</gene>
<reference evidence="4 5" key="1">
    <citation type="submission" date="2016-02" db="EMBL/GenBank/DDBJ databases">
        <authorList>
            <consortium name="Pathogen Informatics"/>
        </authorList>
    </citation>
    <scope>NUCLEOTIDE SEQUENCE [LARGE SCALE GENOMIC DNA]</scope>
    <source>
        <strain evidence="2 4">LOLA-SS005</strain>
        <strain evidence="3 5">SS999</strain>
    </source>
</reference>
<evidence type="ECO:0000313" key="2">
    <source>
        <dbReference type="EMBL" id="CYU27348.1"/>
    </source>
</evidence>
<dbReference type="EMBL" id="FIFJ01000038">
    <property type="protein sequence ID" value="CYU27348.1"/>
    <property type="molecule type" value="Genomic_DNA"/>
</dbReference>
<accession>A0A0Z8T120</accession>
<feature type="domain" description="DUF4325" evidence="1">
    <location>
        <begin position="22"/>
        <end position="63"/>
    </location>
</feature>
<evidence type="ECO:0000313" key="4">
    <source>
        <dbReference type="Proteomes" id="UP000075041"/>
    </source>
</evidence>
<organism evidence="2 4">
    <name type="scientific">Streptococcus suis</name>
    <dbReference type="NCBI Taxonomy" id="1307"/>
    <lineage>
        <taxon>Bacteria</taxon>
        <taxon>Bacillati</taxon>
        <taxon>Bacillota</taxon>
        <taxon>Bacilli</taxon>
        <taxon>Lactobacillales</taxon>
        <taxon>Streptococcaceae</taxon>
        <taxon>Streptococcus</taxon>
    </lineage>
</organism>
<dbReference type="Pfam" id="PF14213">
    <property type="entry name" value="DUF4325"/>
    <property type="match status" value="1"/>
</dbReference>
<evidence type="ECO:0000313" key="3">
    <source>
        <dbReference type="EMBL" id="CYX83307.1"/>
    </source>
</evidence>
<dbReference type="InterPro" id="IPR025474">
    <property type="entry name" value="DUF4325"/>
</dbReference>
<evidence type="ECO:0000259" key="1">
    <source>
        <dbReference type="Pfam" id="PF14213"/>
    </source>
</evidence>
<evidence type="ECO:0000313" key="5">
    <source>
        <dbReference type="Proteomes" id="UP000075182"/>
    </source>
</evidence>
<proteinExistence type="predicted"/>
<dbReference type="AlphaFoldDB" id="A0A0Z8T120"/>
<dbReference type="Proteomes" id="UP000075182">
    <property type="component" value="Unassembled WGS sequence"/>
</dbReference>
<dbReference type="RefSeq" id="WP_225533313.1">
    <property type="nucleotide sequence ID" value="NZ_BCBZ01000115.1"/>
</dbReference>
<sequence>MVTINVKDIVSKYSDNESRLVLLETLKNYLDSGQFVAVSFDSISYVSTSFVNSAFINLLQDYSF</sequence>
<protein>
    <recommendedName>
        <fullName evidence="1">DUF4325 domain-containing protein</fullName>
    </recommendedName>
</protein>
<dbReference type="EMBL" id="FIMD01000014">
    <property type="protein sequence ID" value="CYX83307.1"/>
    <property type="molecule type" value="Genomic_DNA"/>
</dbReference>
<name>A0A0Z8T120_STRSU</name>